<dbReference type="Pfam" id="PF01136">
    <property type="entry name" value="Peptidase_U32"/>
    <property type="match status" value="1"/>
</dbReference>
<dbReference type="RefSeq" id="WP_209531964.1">
    <property type="nucleotide sequence ID" value="NZ_JAEEGA010000021.1"/>
</dbReference>
<dbReference type="EMBL" id="JAEEGA010000021">
    <property type="protein sequence ID" value="MBP1043964.1"/>
    <property type="molecule type" value="Genomic_DNA"/>
</dbReference>
<comment type="caution">
    <text evidence="1">The sequence shown here is derived from an EMBL/GenBank/DDBJ whole genome shotgun (WGS) entry which is preliminary data.</text>
</comment>
<dbReference type="PANTHER" id="PTHR30217:SF12">
    <property type="entry name" value="U32 FAMILY PEPTIDASE"/>
    <property type="match status" value="1"/>
</dbReference>
<reference evidence="1" key="1">
    <citation type="submission" date="2020-12" db="EMBL/GenBank/DDBJ databases">
        <title>Vagococcus allomyrinae sp. nov. and Enterococcus lavae sp. nov., isolated from the larvae of Allomyrina dichotoma.</title>
        <authorList>
            <person name="Lee S.D."/>
        </authorList>
    </citation>
    <scope>NUCLEOTIDE SEQUENCE</scope>
    <source>
        <strain evidence="1">BWB3-3</strain>
    </source>
</reference>
<dbReference type="InterPro" id="IPR001539">
    <property type="entry name" value="Peptidase_U32"/>
</dbReference>
<dbReference type="InterPro" id="IPR051454">
    <property type="entry name" value="RNA/ubiquinone_mod_enzymes"/>
</dbReference>
<name>A0A940SXC5_9ENTE</name>
<evidence type="ECO:0000313" key="1">
    <source>
        <dbReference type="EMBL" id="MBP1043964.1"/>
    </source>
</evidence>
<dbReference type="Proteomes" id="UP000674938">
    <property type="component" value="Unassembled WGS sequence"/>
</dbReference>
<proteinExistence type="predicted"/>
<protein>
    <submittedName>
        <fullName evidence="1">U32 family peptidase</fullName>
    </submittedName>
</protein>
<sequence length="308" mass="35086">MKAIEITATVESINQAQALLESGVDVLYFGEELFALRLPTYFSREEQQELVELAHRHHKKVTVAVNGIMHPEKMRLIPDYLTFLESIKVDQIAVGDTGVIFVLQRDGYQLPYIYDAQMLVTSSRQINFWAKRGAVGAVMAREVPYLELKEMSETIAVDGEILVYGATCIHQSKRPLVENYFAYTKAEDEVNRERGLFLAEPKKEETHYSIYEDSHGTHIFADNDLNLMMELPKLVELNYGHWKLEGLYTPGDSFVEIAKLFVKAKIALLAEEWTESLAQELSVKVTEHHPVGRGLDTGFFLMDPDEVK</sequence>
<accession>A0A940SXC5</accession>
<gene>
    <name evidence="1" type="ORF">I6N95_23425</name>
</gene>
<dbReference type="PANTHER" id="PTHR30217">
    <property type="entry name" value="PEPTIDASE U32 FAMILY"/>
    <property type="match status" value="1"/>
</dbReference>
<dbReference type="AlphaFoldDB" id="A0A940SXC5"/>
<keyword evidence="2" id="KW-1185">Reference proteome</keyword>
<evidence type="ECO:0000313" key="2">
    <source>
        <dbReference type="Proteomes" id="UP000674938"/>
    </source>
</evidence>
<organism evidence="1 2">
    <name type="scientific">Vagococcus allomyrinae</name>
    <dbReference type="NCBI Taxonomy" id="2794353"/>
    <lineage>
        <taxon>Bacteria</taxon>
        <taxon>Bacillati</taxon>
        <taxon>Bacillota</taxon>
        <taxon>Bacilli</taxon>
        <taxon>Lactobacillales</taxon>
        <taxon>Enterococcaceae</taxon>
        <taxon>Vagococcus</taxon>
    </lineage>
</organism>